<dbReference type="AlphaFoldDB" id="A0A4S8LWL0"/>
<dbReference type="OrthoDB" id="3342934at2759"/>
<feature type="signal peptide" evidence="1">
    <location>
        <begin position="1"/>
        <end position="20"/>
    </location>
</feature>
<protein>
    <submittedName>
        <fullName evidence="2">Glycopeptide</fullName>
    </submittedName>
</protein>
<name>A0A4S8LWL0_DENBC</name>
<evidence type="ECO:0000313" key="2">
    <source>
        <dbReference type="EMBL" id="THU93478.1"/>
    </source>
</evidence>
<evidence type="ECO:0000256" key="1">
    <source>
        <dbReference type="SAM" id="SignalP"/>
    </source>
</evidence>
<accession>A0A4S8LWL0</accession>
<dbReference type="InterPro" id="IPR037176">
    <property type="entry name" value="Osmotin/thaumatin-like_sf"/>
</dbReference>
<dbReference type="SUPFAM" id="SSF49870">
    <property type="entry name" value="Osmotin, thaumatin-like protein"/>
    <property type="match status" value="1"/>
</dbReference>
<organism evidence="2 3">
    <name type="scientific">Dendrothele bispora (strain CBS 962.96)</name>
    <dbReference type="NCBI Taxonomy" id="1314807"/>
    <lineage>
        <taxon>Eukaryota</taxon>
        <taxon>Fungi</taxon>
        <taxon>Dikarya</taxon>
        <taxon>Basidiomycota</taxon>
        <taxon>Agaricomycotina</taxon>
        <taxon>Agaricomycetes</taxon>
        <taxon>Agaricomycetidae</taxon>
        <taxon>Agaricales</taxon>
        <taxon>Agaricales incertae sedis</taxon>
        <taxon>Dendrothele</taxon>
    </lineage>
</organism>
<reference evidence="2 3" key="1">
    <citation type="journal article" date="2019" name="Nat. Ecol. Evol.">
        <title>Megaphylogeny resolves global patterns of mushroom evolution.</title>
        <authorList>
            <person name="Varga T."/>
            <person name="Krizsan K."/>
            <person name="Foldi C."/>
            <person name="Dima B."/>
            <person name="Sanchez-Garcia M."/>
            <person name="Sanchez-Ramirez S."/>
            <person name="Szollosi G.J."/>
            <person name="Szarkandi J.G."/>
            <person name="Papp V."/>
            <person name="Albert L."/>
            <person name="Andreopoulos W."/>
            <person name="Angelini C."/>
            <person name="Antonin V."/>
            <person name="Barry K.W."/>
            <person name="Bougher N.L."/>
            <person name="Buchanan P."/>
            <person name="Buyck B."/>
            <person name="Bense V."/>
            <person name="Catcheside P."/>
            <person name="Chovatia M."/>
            <person name="Cooper J."/>
            <person name="Damon W."/>
            <person name="Desjardin D."/>
            <person name="Finy P."/>
            <person name="Geml J."/>
            <person name="Haridas S."/>
            <person name="Hughes K."/>
            <person name="Justo A."/>
            <person name="Karasinski D."/>
            <person name="Kautmanova I."/>
            <person name="Kiss B."/>
            <person name="Kocsube S."/>
            <person name="Kotiranta H."/>
            <person name="LaButti K.M."/>
            <person name="Lechner B.E."/>
            <person name="Liimatainen K."/>
            <person name="Lipzen A."/>
            <person name="Lukacs Z."/>
            <person name="Mihaltcheva S."/>
            <person name="Morgado L.N."/>
            <person name="Niskanen T."/>
            <person name="Noordeloos M.E."/>
            <person name="Ohm R.A."/>
            <person name="Ortiz-Santana B."/>
            <person name="Ovrebo C."/>
            <person name="Racz N."/>
            <person name="Riley R."/>
            <person name="Savchenko A."/>
            <person name="Shiryaev A."/>
            <person name="Soop K."/>
            <person name="Spirin V."/>
            <person name="Szebenyi C."/>
            <person name="Tomsovsky M."/>
            <person name="Tulloss R.E."/>
            <person name="Uehling J."/>
            <person name="Grigoriev I.V."/>
            <person name="Vagvolgyi C."/>
            <person name="Papp T."/>
            <person name="Martin F.M."/>
            <person name="Miettinen O."/>
            <person name="Hibbett D.S."/>
            <person name="Nagy L.G."/>
        </authorList>
    </citation>
    <scope>NUCLEOTIDE SEQUENCE [LARGE SCALE GENOMIC DNA]</scope>
    <source>
        <strain evidence="2 3">CBS 962.96</strain>
    </source>
</reference>
<evidence type="ECO:0000313" key="3">
    <source>
        <dbReference type="Proteomes" id="UP000297245"/>
    </source>
</evidence>
<dbReference type="Proteomes" id="UP000297245">
    <property type="component" value="Unassembled WGS sequence"/>
</dbReference>
<feature type="chain" id="PRO_5020396742" evidence="1">
    <location>
        <begin position="21"/>
        <end position="162"/>
    </location>
</feature>
<sequence>MFAKVAAAVVLAVTIVGASAESHTVNFINRCGRGTPQLLQNGRVLSTGGSFTSNGPFPAAIAYLQTGNCGFNGENCMTVEMTLQNPTTAGSGSSADLSLIPPYVYSLAFNVPTRFEYINGCNGVGQTCSAGNCDTAFHVPSDTQVQRACQTDNAGLQITFCP</sequence>
<dbReference type="EMBL" id="ML179248">
    <property type="protein sequence ID" value="THU93478.1"/>
    <property type="molecule type" value="Genomic_DNA"/>
</dbReference>
<keyword evidence="1" id="KW-0732">Signal</keyword>
<keyword evidence="3" id="KW-1185">Reference proteome</keyword>
<proteinExistence type="predicted"/>
<gene>
    <name evidence="2" type="ORF">K435DRAFT_799671</name>
</gene>